<name>A0AAD9F6Y0_DISEL</name>
<protein>
    <recommendedName>
        <fullName evidence="2">non-specific serine/threonine protein kinase</fullName>
        <ecNumber evidence="2">2.7.11.1</ecNumber>
    </recommendedName>
</protein>
<feature type="compositionally biased region" description="Basic and acidic residues" evidence="11">
    <location>
        <begin position="229"/>
        <end position="245"/>
    </location>
</feature>
<dbReference type="Gene3D" id="2.60.40.10">
    <property type="entry name" value="Immunoglobulins"/>
    <property type="match status" value="2"/>
</dbReference>
<dbReference type="PANTHER" id="PTHR47091:SF1">
    <property type="entry name" value="ALPHA-PROTEIN KINASE 3"/>
    <property type="match status" value="1"/>
</dbReference>
<reference evidence="14" key="1">
    <citation type="submission" date="2023-04" db="EMBL/GenBank/DDBJ databases">
        <title>Chromosome-level genome of Chaenocephalus aceratus.</title>
        <authorList>
            <person name="Park H."/>
        </authorList>
    </citation>
    <scope>NUCLEOTIDE SEQUENCE</scope>
    <source>
        <strain evidence="14">DE</strain>
        <tissue evidence="14">Muscle</tissue>
    </source>
</reference>
<evidence type="ECO:0000256" key="1">
    <source>
        <dbReference type="ARBA" id="ARBA00008651"/>
    </source>
</evidence>
<feature type="region of interest" description="Disordered" evidence="11">
    <location>
        <begin position="378"/>
        <end position="449"/>
    </location>
</feature>
<dbReference type="EC" id="2.7.11.1" evidence="2"/>
<dbReference type="GO" id="GO:0004674">
    <property type="term" value="F:protein serine/threonine kinase activity"/>
    <property type="evidence" value="ECO:0007669"/>
    <property type="project" value="UniProtKB-KW"/>
</dbReference>
<dbReference type="AlphaFoldDB" id="A0AAD9F6Y0"/>
<evidence type="ECO:0000256" key="2">
    <source>
        <dbReference type="ARBA" id="ARBA00012513"/>
    </source>
</evidence>
<comment type="catalytic activity">
    <reaction evidence="9">
        <text>L-threonyl-[protein] + ATP = O-phospho-L-threonyl-[protein] + ADP + H(+)</text>
        <dbReference type="Rhea" id="RHEA:46608"/>
        <dbReference type="Rhea" id="RHEA-COMP:11060"/>
        <dbReference type="Rhea" id="RHEA-COMP:11605"/>
        <dbReference type="ChEBI" id="CHEBI:15378"/>
        <dbReference type="ChEBI" id="CHEBI:30013"/>
        <dbReference type="ChEBI" id="CHEBI:30616"/>
        <dbReference type="ChEBI" id="CHEBI:61977"/>
        <dbReference type="ChEBI" id="CHEBI:456216"/>
        <dbReference type="EC" id="2.7.11.1"/>
    </reaction>
</comment>
<evidence type="ECO:0000313" key="14">
    <source>
        <dbReference type="EMBL" id="KAK1891307.1"/>
    </source>
</evidence>
<organism evidence="14 15">
    <name type="scientific">Dissostichus eleginoides</name>
    <name type="common">Patagonian toothfish</name>
    <name type="synonym">Dissostichus amissus</name>
    <dbReference type="NCBI Taxonomy" id="100907"/>
    <lineage>
        <taxon>Eukaryota</taxon>
        <taxon>Metazoa</taxon>
        <taxon>Chordata</taxon>
        <taxon>Craniata</taxon>
        <taxon>Vertebrata</taxon>
        <taxon>Euteleostomi</taxon>
        <taxon>Actinopterygii</taxon>
        <taxon>Neopterygii</taxon>
        <taxon>Teleostei</taxon>
        <taxon>Neoteleostei</taxon>
        <taxon>Acanthomorphata</taxon>
        <taxon>Eupercaria</taxon>
        <taxon>Perciformes</taxon>
        <taxon>Notothenioidei</taxon>
        <taxon>Nototheniidae</taxon>
        <taxon>Dissostichus</taxon>
    </lineage>
</organism>
<feature type="compositionally biased region" description="Polar residues" evidence="11">
    <location>
        <begin position="251"/>
        <end position="288"/>
    </location>
</feature>
<feature type="compositionally biased region" description="Polar residues" evidence="11">
    <location>
        <begin position="416"/>
        <end position="425"/>
    </location>
</feature>
<dbReference type="SMART" id="SM00409">
    <property type="entry name" value="IG"/>
    <property type="match status" value="2"/>
</dbReference>
<dbReference type="GO" id="GO:0005634">
    <property type="term" value="C:nucleus"/>
    <property type="evidence" value="ECO:0007669"/>
    <property type="project" value="TreeGrafter"/>
</dbReference>
<feature type="region of interest" description="Disordered" evidence="11">
    <location>
        <begin position="491"/>
        <end position="596"/>
    </location>
</feature>
<feature type="region of interest" description="Disordered" evidence="11">
    <location>
        <begin position="170"/>
        <end position="288"/>
    </location>
</feature>
<comment type="similarity">
    <text evidence="1">Belongs to the protein kinase superfamily. Alpha-type protein kinase family. ALPK subfamily.</text>
</comment>
<feature type="compositionally biased region" description="Basic and acidic residues" evidence="11">
    <location>
        <begin position="574"/>
        <end position="596"/>
    </location>
</feature>
<feature type="region of interest" description="Disordered" evidence="11">
    <location>
        <begin position="957"/>
        <end position="1016"/>
    </location>
</feature>
<keyword evidence="6 14" id="KW-0418">Kinase</keyword>
<evidence type="ECO:0000313" key="15">
    <source>
        <dbReference type="Proteomes" id="UP001228049"/>
    </source>
</evidence>
<comment type="catalytic activity">
    <reaction evidence="10">
        <text>L-seryl-[protein] + ATP = O-phospho-L-seryl-[protein] + ADP + H(+)</text>
        <dbReference type="Rhea" id="RHEA:17989"/>
        <dbReference type="Rhea" id="RHEA-COMP:9863"/>
        <dbReference type="Rhea" id="RHEA-COMP:11604"/>
        <dbReference type="ChEBI" id="CHEBI:15378"/>
        <dbReference type="ChEBI" id="CHEBI:29999"/>
        <dbReference type="ChEBI" id="CHEBI:30616"/>
        <dbReference type="ChEBI" id="CHEBI:83421"/>
        <dbReference type="ChEBI" id="CHEBI:456216"/>
        <dbReference type="EC" id="2.7.11.1"/>
    </reaction>
</comment>
<feature type="compositionally biased region" description="Basic and acidic residues" evidence="11">
    <location>
        <begin position="395"/>
        <end position="415"/>
    </location>
</feature>
<dbReference type="Proteomes" id="UP001228049">
    <property type="component" value="Unassembled WGS sequence"/>
</dbReference>
<evidence type="ECO:0000259" key="12">
    <source>
        <dbReference type="PROSITE" id="PS50835"/>
    </source>
</evidence>
<dbReference type="InterPro" id="IPR013098">
    <property type="entry name" value="Ig_I-set"/>
</dbReference>
<dbReference type="SUPFAM" id="SSF56112">
    <property type="entry name" value="Protein kinase-like (PK-like)"/>
    <property type="match status" value="1"/>
</dbReference>
<feature type="compositionally biased region" description="Polar residues" evidence="11">
    <location>
        <begin position="24"/>
        <end position="34"/>
    </location>
</feature>
<dbReference type="SMART" id="SM00811">
    <property type="entry name" value="Alpha_kinase"/>
    <property type="match status" value="1"/>
</dbReference>
<evidence type="ECO:0000256" key="3">
    <source>
        <dbReference type="ARBA" id="ARBA00022527"/>
    </source>
</evidence>
<evidence type="ECO:0000256" key="4">
    <source>
        <dbReference type="ARBA" id="ARBA00022679"/>
    </source>
</evidence>
<dbReference type="PANTHER" id="PTHR47091">
    <property type="entry name" value="ALPHA-PROTEIN KINASE 2-RELATED"/>
    <property type="match status" value="1"/>
</dbReference>
<dbReference type="Pfam" id="PF02816">
    <property type="entry name" value="Alpha_kinase"/>
    <property type="match status" value="1"/>
</dbReference>
<dbReference type="InterPro" id="IPR003599">
    <property type="entry name" value="Ig_sub"/>
</dbReference>
<evidence type="ECO:0000256" key="11">
    <source>
        <dbReference type="SAM" id="MobiDB-lite"/>
    </source>
</evidence>
<keyword evidence="7" id="KW-1015">Disulfide bond</keyword>
<dbReference type="EMBL" id="JASDAP010000015">
    <property type="protein sequence ID" value="KAK1891307.1"/>
    <property type="molecule type" value="Genomic_DNA"/>
</dbReference>
<evidence type="ECO:0000256" key="6">
    <source>
        <dbReference type="ARBA" id="ARBA00022777"/>
    </source>
</evidence>
<feature type="domain" description="Ig-like" evidence="12">
    <location>
        <begin position="599"/>
        <end position="687"/>
    </location>
</feature>
<feature type="compositionally biased region" description="Polar residues" evidence="11">
    <location>
        <begin position="203"/>
        <end position="212"/>
    </location>
</feature>
<dbReference type="InterPro" id="IPR004166">
    <property type="entry name" value="a-kinase_dom"/>
</dbReference>
<evidence type="ECO:0000256" key="5">
    <source>
        <dbReference type="ARBA" id="ARBA00022737"/>
    </source>
</evidence>
<dbReference type="PROSITE" id="PS51158">
    <property type="entry name" value="ALPHA_KINASE"/>
    <property type="match status" value="1"/>
</dbReference>
<feature type="domain" description="Ig-like" evidence="12">
    <location>
        <begin position="59"/>
        <end position="144"/>
    </location>
</feature>
<sequence>MGSRRTTARASFGSGGSSSGEDMSANSRPNGCSYISNVRPENRSTLCSMMAQLTEETQPSFELTLKSKAVSEKCNVKFSCVVTGNPTPQITWYKDDVQLDRYCGLPKYEIFRNGKNYSLHIYNCTVEDAAIYQASASNTKGIVSCSGVLEVGEMNEYKIHQRYFAKVKQKADNKRKEVEGKENQEPIRTISPDHTPRKRRSTMDTFLSTPSSLEDEGNEESKQALTEQTEARLHEATVKEMEEKSVPIANGTVSAVSNGQTVSENGNKSGTNIYDSAQKSFTAQQTKTPFIRKKIKMSNSAQEERAPEGRTAKEENITPVVLASRKEIEAINATCESTSASPQRPCEQAGDKLSLKETGPCQKNMSVSQPAQLNEVKQVHTKRNRNDAPVSLELPHNRMDMPRPQKTPSERKTTTDDIQTPSTHCDVQKSPFKSTGGGENTSGCNVSSSVEQSQADTAIKTVEGTEIQVDEKVKHNEAELASGARRKILVPKTKSEEASEATAPVDIQTQKKEGPAESNRLSVSPVTLATSPSMSRRSPLLQIPGEQTPPTERRSPLVSRRKMVSETPAPSQPPKEEIHTQKTDGKPAEKDKHDPFKAPQVIRKIRGESFADASGHLKLWCQFFNILSDSTIKWYKNEEGIAQIQRNAGDETQVNLAIVQASCIDSGVYGCTIANEYGTDSTDFLLSADVLAGMSLREDLGVGEEIEMTPMIFSKGVADSGAWGNKFFGRIMMQESHIGKGCSHKVWRAKVIYGLEPVFESGNTCIIKGLNPIAYGGKAESCLIDRNLDIVKQECKIQNLVREYCKIFSAEARVIENFGPLLEVLPVYLMYRPANTVPYATVEADLTGVYQKYSVLDDAGRLDTKSGSEAGQKCCALQHWIFQWTSGNLLISRIEGVDTKITNVGISIKSTGHHGLSVEGNPKVFEQFVSQHQCNYFCGLLSLRSLKIMDSLLTPTKPKGAKSPLLQRKMAGGSNSPQTGRKAAGSPRLPRKTEQDGRNTPTKQKAADVPIAVKVE</sequence>
<feature type="compositionally biased region" description="Polar residues" evidence="11">
    <location>
        <begin position="519"/>
        <end position="536"/>
    </location>
</feature>
<dbReference type="SUPFAM" id="SSF48726">
    <property type="entry name" value="Immunoglobulin"/>
    <property type="match status" value="2"/>
</dbReference>
<dbReference type="InterPro" id="IPR003598">
    <property type="entry name" value="Ig_sub2"/>
</dbReference>
<dbReference type="FunFam" id="2.60.40.10:FF:000069">
    <property type="entry name" value="Alpha-protein kinase 3"/>
    <property type="match status" value="1"/>
</dbReference>
<keyword evidence="3" id="KW-0723">Serine/threonine-protein kinase</keyword>
<dbReference type="Gene3D" id="3.20.200.10">
    <property type="entry name" value="MHCK/EF2 kinase"/>
    <property type="match status" value="1"/>
</dbReference>
<keyword evidence="8" id="KW-0393">Immunoglobulin domain</keyword>
<dbReference type="Pfam" id="PF07679">
    <property type="entry name" value="I-set"/>
    <property type="match status" value="2"/>
</dbReference>
<dbReference type="InterPro" id="IPR013783">
    <property type="entry name" value="Ig-like_fold"/>
</dbReference>
<dbReference type="InterPro" id="IPR007110">
    <property type="entry name" value="Ig-like_dom"/>
</dbReference>
<dbReference type="GO" id="GO:0005524">
    <property type="term" value="F:ATP binding"/>
    <property type="evidence" value="ECO:0007669"/>
    <property type="project" value="InterPro"/>
</dbReference>
<feature type="region of interest" description="Disordered" evidence="11">
    <location>
        <begin position="1"/>
        <end position="34"/>
    </location>
</feature>
<accession>A0AAD9F6Y0</accession>
<dbReference type="InterPro" id="IPR036179">
    <property type="entry name" value="Ig-like_dom_sf"/>
</dbReference>
<dbReference type="InterPro" id="IPR011009">
    <property type="entry name" value="Kinase-like_dom_sf"/>
</dbReference>
<proteinExistence type="inferred from homology"/>
<dbReference type="SMART" id="SM00408">
    <property type="entry name" value="IGc2"/>
    <property type="match status" value="2"/>
</dbReference>
<feature type="compositionally biased region" description="Basic and acidic residues" evidence="11">
    <location>
        <begin position="170"/>
        <end position="185"/>
    </location>
</feature>
<evidence type="ECO:0000259" key="13">
    <source>
        <dbReference type="PROSITE" id="PS51158"/>
    </source>
</evidence>
<evidence type="ECO:0000256" key="7">
    <source>
        <dbReference type="ARBA" id="ARBA00023157"/>
    </source>
</evidence>
<dbReference type="PROSITE" id="PS50835">
    <property type="entry name" value="IG_LIKE"/>
    <property type="match status" value="2"/>
</dbReference>
<keyword evidence="5" id="KW-0677">Repeat</keyword>
<keyword evidence="15" id="KW-1185">Reference proteome</keyword>
<gene>
    <name evidence="14" type="ORF">KUDE01_010135</name>
</gene>
<evidence type="ECO:0000256" key="10">
    <source>
        <dbReference type="ARBA" id="ARBA00048679"/>
    </source>
</evidence>
<feature type="domain" description="Alpha-type protein kinase" evidence="13">
    <location>
        <begin position="715"/>
        <end position="946"/>
    </location>
</feature>
<comment type="caution">
    <text evidence="14">The sequence shown here is derived from an EMBL/GenBank/DDBJ whole genome shotgun (WGS) entry which is preliminary data.</text>
</comment>
<dbReference type="GO" id="GO:0055013">
    <property type="term" value="P:cardiac muscle cell development"/>
    <property type="evidence" value="ECO:0007669"/>
    <property type="project" value="TreeGrafter"/>
</dbReference>
<evidence type="ECO:0000256" key="8">
    <source>
        <dbReference type="ARBA" id="ARBA00023319"/>
    </source>
</evidence>
<evidence type="ECO:0000256" key="9">
    <source>
        <dbReference type="ARBA" id="ARBA00047899"/>
    </source>
</evidence>
<keyword evidence="4" id="KW-0808">Transferase</keyword>